<feature type="chain" id="PRO_5046656332" description="Secreted protein" evidence="1">
    <location>
        <begin position="17"/>
        <end position="190"/>
    </location>
</feature>
<organism evidence="2 3">
    <name type="scientific">Aspergillus keveii</name>
    <dbReference type="NCBI Taxonomy" id="714993"/>
    <lineage>
        <taxon>Eukaryota</taxon>
        <taxon>Fungi</taxon>
        <taxon>Dikarya</taxon>
        <taxon>Ascomycota</taxon>
        <taxon>Pezizomycotina</taxon>
        <taxon>Eurotiomycetes</taxon>
        <taxon>Eurotiomycetidae</taxon>
        <taxon>Eurotiales</taxon>
        <taxon>Aspergillaceae</taxon>
        <taxon>Aspergillus</taxon>
        <taxon>Aspergillus subgen. Nidulantes</taxon>
    </lineage>
</organism>
<accession>A0ABR4GLY1</accession>
<reference evidence="2 3" key="1">
    <citation type="submission" date="2024-07" db="EMBL/GenBank/DDBJ databases">
        <title>Section-level genome sequencing and comparative genomics of Aspergillus sections Usti and Cavernicolus.</title>
        <authorList>
            <consortium name="Lawrence Berkeley National Laboratory"/>
            <person name="Nybo J.L."/>
            <person name="Vesth T.C."/>
            <person name="Theobald S."/>
            <person name="Frisvad J.C."/>
            <person name="Larsen T.O."/>
            <person name="Kjaerboelling I."/>
            <person name="Rothschild-Mancinelli K."/>
            <person name="Lyhne E.K."/>
            <person name="Kogle M.E."/>
            <person name="Barry K."/>
            <person name="Clum A."/>
            <person name="Na H."/>
            <person name="Ledsgaard L."/>
            <person name="Lin J."/>
            <person name="Lipzen A."/>
            <person name="Kuo A."/>
            <person name="Riley R."/>
            <person name="Mondo S."/>
            <person name="Labutti K."/>
            <person name="Haridas S."/>
            <person name="Pangalinan J."/>
            <person name="Salamov A.A."/>
            <person name="Simmons B.A."/>
            <person name="Magnuson J.K."/>
            <person name="Chen J."/>
            <person name="Drula E."/>
            <person name="Henrissat B."/>
            <person name="Wiebenga A."/>
            <person name="Lubbers R.J."/>
            <person name="Gomes A.C."/>
            <person name="Makela M.R."/>
            <person name="Stajich J."/>
            <person name="Grigoriev I.V."/>
            <person name="Mortensen U.H."/>
            <person name="De Vries R.P."/>
            <person name="Baker S.E."/>
            <person name="Andersen M.R."/>
        </authorList>
    </citation>
    <scope>NUCLEOTIDE SEQUENCE [LARGE SCALE GENOMIC DNA]</scope>
    <source>
        <strain evidence="2 3">CBS 209.92</strain>
    </source>
</reference>
<proteinExistence type="predicted"/>
<gene>
    <name evidence="2" type="ORF">BJX66DRAFT_213900</name>
</gene>
<feature type="signal peptide" evidence="1">
    <location>
        <begin position="1"/>
        <end position="16"/>
    </location>
</feature>
<evidence type="ECO:0000313" key="3">
    <source>
        <dbReference type="Proteomes" id="UP001610563"/>
    </source>
</evidence>
<dbReference type="Proteomes" id="UP001610563">
    <property type="component" value="Unassembled WGS sequence"/>
</dbReference>
<name>A0ABR4GLY1_9EURO</name>
<dbReference type="EMBL" id="JBFTWV010000005">
    <property type="protein sequence ID" value="KAL2800079.1"/>
    <property type="molecule type" value="Genomic_DNA"/>
</dbReference>
<keyword evidence="1" id="KW-0732">Signal</keyword>
<keyword evidence="3" id="KW-1185">Reference proteome</keyword>
<evidence type="ECO:0000256" key="1">
    <source>
        <dbReference type="SAM" id="SignalP"/>
    </source>
</evidence>
<comment type="caution">
    <text evidence="2">The sequence shown here is derived from an EMBL/GenBank/DDBJ whole genome shotgun (WGS) entry which is preliminary data.</text>
</comment>
<evidence type="ECO:0000313" key="2">
    <source>
        <dbReference type="EMBL" id="KAL2800079.1"/>
    </source>
</evidence>
<protein>
    <recommendedName>
        <fullName evidence="4">Secreted protein</fullName>
    </recommendedName>
</protein>
<sequence length="190" mass="21262">MFQELLLGLLTTLSRAITGILSTWPRGYREEATRQDSGKRSGYASRSVGMSFACKLSTVSLPPGRHQATPSNWARFFCNLSPEASCDRQRARMAMSRSFLRNVSIAVWKPRKSTNLHFDHTRGHGKVFCRASTCCDPCGMTYATTSIASARGPDNKGLVCLSYRGFGRFIYHLCDHVTCKFAAVLPPWRR</sequence>
<evidence type="ECO:0008006" key="4">
    <source>
        <dbReference type="Google" id="ProtNLM"/>
    </source>
</evidence>